<proteinExistence type="predicted"/>
<sequence length="225" mass="25797">MRVLSFFVLILFTVFYACKNDSAIKMPKFKLPEVFDTLKGELENRKAFSLQTANYKCLYLGKNQDSVYVRIPKEDEAYTTDFRGNDIESGPEDITIFIDTTKVISNHTLLEGKIGEELVQKKYKAFPVVVVNKGKDTLNIGSGNYLRLLLEAKNPSGYWIPIEDKYMYFCGTFLRSIRLPPGRIAVTSVPIDNGKFKTKLRLRLNKDIISHEFSGVINKEQFEIK</sequence>
<name>A0ABY5IRH2_9FLAO</name>
<reference evidence="1" key="1">
    <citation type="submission" date="2022-07" db="EMBL/GenBank/DDBJ databases">
        <title>Isolation, identification, and degradation of a PFOSA degrading strain from sewage treatment plant.</title>
        <authorList>
            <person name="Zhang L."/>
            <person name="Huo Y."/>
        </authorList>
    </citation>
    <scope>NUCLEOTIDE SEQUENCE</scope>
    <source>
        <strain evidence="1">C1</strain>
    </source>
</reference>
<keyword evidence="2" id="KW-1185">Reference proteome</keyword>
<evidence type="ECO:0000313" key="1">
    <source>
        <dbReference type="EMBL" id="UUC44885.1"/>
    </source>
</evidence>
<gene>
    <name evidence="1" type="ORF">NOX80_14795</name>
</gene>
<dbReference type="RefSeq" id="WP_256550570.1">
    <property type="nucleotide sequence ID" value="NZ_CP101751.1"/>
</dbReference>
<protein>
    <submittedName>
        <fullName evidence="1">Uncharacterized protein</fullName>
    </submittedName>
</protein>
<evidence type="ECO:0000313" key="2">
    <source>
        <dbReference type="Proteomes" id="UP001059844"/>
    </source>
</evidence>
<dbReference type="Proteomes" id="UP001059844">
    <property type="component" value="Chromosome"/>
</dbReference>
<dbReference type="EMBL" id="CP101751">
    <property type="protein sequence ID" value="UUC44885.1"/>
    <property type="molecule type" value="Genomic_DNA"/>
</dbReference>
<organism evidence="1 2">
    <name type="scientific">Flavobacterium cerinum</name>
    <dbReference type="NCBI Taxonomy" id="2502784"/>
    <lineage>
        <taxon>Bacteria</taxon>
        <taxon>Pseudomonadati</taxon>
        <taxon>Bacteroidota</taxon>
        <taxon>Flavobacteriia</taxon>
        <taxon>Flavobacteriales</taxon>
        <taxon>Flavobacteriaceae</taxon>
        <taxon>Flavobacterium</taxon>
    </lineage>
</organism>
<accession>A0ABY5IRH2</accession>
<dbReference type="PROSITE" id="PS51257">
    <property type="entry name" value="PROKAR_LIPOPROTEIN"/>
    <property type="match status" value="1"/>
</dbReference>